<comment type="similarity">
    <text evidence="1">Belongs to the universal stress protein A family.</text>
</comment>
<dbReference type="InterPro" id="IPR014729">
    <property type="entry name" value="Rossmann-like_a/b/a_fold"/>
</dbReference>
<evidence type="ECO:0000256" key="1">
    <source>
        <dbReference type="ARBA" id="ARBA00008791"/>
    </source>
</evidence>
<dbReference type="EMBL" id="JAUJEA010000014">
    <property type="protein sequence ID" value="MDN5205020.1"/>
    <property type="molecule type" value="Genomic_DNA"/>
</dbReference>
<dbReference type="InterPro" id="IPR006016">
    <property type="entry name" value="UspA"/>
</dbReference>
<evidence type="ECO:0000259" key="2">
    <source>
        <dbReference type="Pfam" id="PF00582"/>
    </source>
</evidence>
<dbReference type="Gene3D" id="3.40.50.620">
    <property type="entry name" value="HUPs"/>
    <property type="match status" value="2"/>
</dbReference>
<dbReference type="InterPro" id="IPR006015">
    <property type="entry name" value="Universal_stress_UspA"/>
</dbReference>
<evidence type="ECO:0000313" key="3">
    <source>
        <dbReference type="EMBL" id="MDN5205020.1"/>
    </source>
</evidence>
<dbReference type="PANTHER" id="PTHR46268:SF6">
    <property type="entry name" value="UNIVERSAL STRESS PROTEIN UP12"/>
    <property type="match status" value="1"/>
</dbReference>
<dbReference type="CDD" id="cd00293">
    <property type="entry name" value="USP-like"/>
    <property type="match status" value="2"/>
</dbReference>
<dbReference type="Pfam" id="PF00582">
    <property type="entry name" value="Usp"/>
    <property type="match status" value="2"/>
</dbReference>
<feature type="domain" description="UspA" evidence="2">
    <location>
        <begin position="219"/>
        <end position="285"/>
    </location>
</feature>
<dbReference type="PANTHER" id="PTHR46268">
    <property type="entry name" value="STRESS RESPONSE PROTEIN NHAX"/>
    <property type="match status" value="1"/>
</dbReference>
<dbReference type="PRINTS" id="PR01438">
    <property type="entry name" value="UNVRSLSTRESS"/>
</dbReference>
<protein>
    <submittedName>
        <fullName evidence="3">Universal stress protein</fullName>
    </submittedName>
</protein>
<dbReference type="Proteomes" id="UP001172082">
    <property type="component" value="Unassembled WGS sequence"/>
</dbReference>
<gene>
    <name evidence="3" type="ORF">QQ008_26765</name>
</gene>
<organism evidence="3 4">
    <name type="scientific">Splendidivirga corallicola</name>
    <dbReference type="NCBI Taxonomy" id="3051826"/>
    <lineage>
        <taxon>Bacteria</taxon>
        <taxon>Pseudomonadati</taxon>
        <taxon>Bacteroidota</taxon>
        <taxon>Cytophagia</taxon>
        <taxon>Cytophagales</taxon>
        <taxon>Splendidivirgaceae</taxon>
        <taxon>Splendidivirga</taxon>
    </lineage>
</organism>
<accession>A0ABT8L053</accession>
<comment type="caution">
    <text evidence="3">The sequence shown here is derived from an EMBL/GenBank/DDBJ whole genome shotgun (WGS) entry which is preliminary data.</text>
</comment>
<dbReference type="SUPFAM" id="SSF52402">
    <property type="entry name" value="Adenine nucleotide alpha hydrolases-like"/>
    <property type="match status" value="2"/>
</dbReference>
<reference evidence="3" key="1">
    <citation type="submission" date="2023-06" db="EMBL/GenBank/DDBJ databases">
        <title>Genomic of Parafulvivirga corallium.</title>
        <authorList>
            <person name="Wang G."/>
        </authorList>
    </citation>
    <scope>NUCLEOTIDE SEQUENCE</scope>
    <source>
        <strain evidence="3">BMA10</strain>
    </source>
</reference>
<keyword evidence="4" id="KW-1185">Reference proteome</keyword>
<proteinExistence type="inferred from homology"/>
<feature type="domain" description="UspA" evidence="2">
    <location>
        <begin position="1"/>
        <end position="153"/>
    </location>
</feature>
<evidence type="ECO:0000313" key="4">
    <source>
        <dbReference type="Proteomes" id="UP001172082"/>
    </source>
</evidence>
<name>A0ABT8L053_9BACT</name>
<dbReference type="RefSeq" id="WP_346755044.1">
    <property type="nucleotide sequence ID" value="NZ_JAUJEA010000014.1"/>
</dbReference>
<sequence length="287" mass="33027">MKKILVPIDFSTNSKNASEYALHVCHATGASMTLLHCFYDPFSNTEVPNYKLKDPEDVTEVIQQGPFIEAEKDLEGLFDALHLSAKKLEFDHINIDKKIIDGFPEAEIIKEAESNNYDFIVMARNNDEQIRKKLFGSVILHVMRNARIPVLSIPKNSKFKAINTLMYASEFSDTDVELVEKHINLFRESVSEYHYVHVDTHKQTDRHEEFKVAISDIRGKLETNTIVFNTISDKSVSDVISNYVNEHEIDMLIMSPHKMNIFERLFHASLTNKMMSHLDIPVLAFHD</sequence>